<keyword evidence="3 7" id="KW-0812">Transmembrane</keyword>
<feature type="transmembrane region" description="Helical" evidence="7">
    <location>
        <begin position="35"/>
        <end position="53"/>
    </location>
</feature>
<reference evidence="10" key="1">
    <citation type="journal article" date="2019" name="Int. J. Syst. Evol. Microbiol.">
        <title>The Global Catalogue of Microorganisms (GCM) 10K type strain sequencing project: providing services to taxonomists for standard genome sequencing and annotation.</title>
        <authorList>
            <consortium name="The Broad Institute Genomics Platform"/>
            <consortium name="The Broad Institute Genome Sequencing Center for Infectious Disease"/>
            <person name="Wu L."/>
            <person name="Ma J."/>
        </authorList>
    </citation>
    <scope>NUCLEOTIDE SEQUENCE [LARGE SCALE GENOMIC DNA]</scope>
    <source>
        <strain evidence="10">KCTC 52490</strain>
    </source>
</reference>
<evidence type="ECO:0000259" key="8">
    <source>
        <dbReference type="Pfam" id="PF02706"/>
    </source>
</evidence>
<feature type="domain" description="Polysaccharide chain length determinant N-terminal" evidence="8">
    <location>
        <begin position="19"/>
        <end position="71"/>
    </location>
</feature>
<evidence type="ECO:0000256" key="5">
    <source>
        <dbReference type="ARBA" id="ARBA00023136"/>
    </source>
</evidence>
<protein>
    <submittedName>
        <fullName evidence="9">Wzz/FepE/Etk N-terminal domain-containing protein</fullName>
    </submittedName>
</protein>
<evidence type="ECO:0000313" key="9">
    <source>
        <dbReference type="EMBL" id="MFD2932522.1"/>
    </source>
</evidence>
<evidence type="ECO:0000313" key="10">
    <source>
        <dbReference type="Proteomes" id="UP001597512"/>
    </source>
</evidence>
<sequence>MSTTQAISPNNQSDPDEIEIRLSDIVQFLKSSRRTVIISGLIMLIIGVVYAFSKPDQYNVQVTVMPEIQSKAGGLGGLGSLAGLAGIDISSAAGGNMDAIRPDIYPDVLQSVPFALQLLQQSVYSQLLGKETSLQTFIEEQNKQSLLGSLLSSDSVQESPLPDPKNQSKTLQITKKQEIFINQIHNAVLATYDKKNGVITVAATMPDPVVAAIVARLSLEYLTNYISSYRTEKTRSQVRFLTHQVEEAKDRYQKAEYALSNYRDKNRSLYLNTAKIEEQRLQADFLLTQNLVNELSRQLEQAKIKVSEESPVFKVLEPARVPLKKSAPKRTFIILGFSIAGIILGFLVCGTRRFILNS</sequence>
<dbReference type="PANTHER" id="PTHR32309">
    <property type="entry name" value="TYROSINE-PROTEIN KINASE"/>
    <property type="match status" value="1"/>
</dbReference>
<gene>
    <name evidence="9" type="ORF">ACFS25_01945</name>
</gene>
<dbReference type="Pfam" id="PF02706">
    <property type="entry name" value="Wzz"/>
    <property type="match status" value="1"/>
</dbReference>
<keyword evidence="6" id="KW-0175">Coiled coil</keyword>
<keyword evidence="10" id="KW-1185">Reference proteome</keyword>
<evidence type="ECO:0000256" key="2">
    <source>
        <dbReference type="ARBA" id="ARBA00022475"/>
    </source>
</evidence>
<accession>A0ABW6AAZ0</accession>
<organism evidence="9 10">
    <name type="scientific">Spirosoma flavum</name>
    <dbReference type="NCBI Taxonomy" id="2048557"/>
    <lineage>
        <taxon>Bacteria</taxon>
        <taxon>Pseudomonadati</taxon>
        <taxon>Bacteroidota</taxon>
        <taxon>Cytophagia</taxon>
        <taxon>Cytophagales</taxon>
        <taxon>Cytophagaceae</taxon>
        <taxon>Spirosoma</taxon>
    </lineage>
</organism>
<evidence type="ECO:0000256" key="6">
    <source>
        <dbReference type="SAM" id="Coils"/>
    </source>
</evidence>
<feature type="transmembrane region" description="Helical" evidence="7">
    <location>
        <begin position="332"/>
        <end position="350"/>
    </location>
</feature>
<name>A0ABW6AAZ0_9BACT</name>
<dbReference type="InterPro" id="IPR003856">
    <property type="entry name" value="LPS_length_determ_N"/>
</dbReference>
<feature type="coiled-coil region" evidence="6">
    <location>
        <begin position="231"/>
        <end position="265"/>
    </location>
</feature>
<comment type="subcellular location">
    <subcellularLocation>
        <location evidence="1">Cell membrane</location>
        <topology evidence="1">Multi-pass membrane protein</topology>
    </subcellularLocation>
</comment>
<dbReference type="InterPro" id="IPR050445">
    <property type="entry name" value="Bact_polysacc_biosynth/exp"/>
</dbReference>
<evidence type="ECO:0000256" key="3">
    <source>
        <dbReference type="ARBA" id="ARBA00022692"/>
    </source>
</evidence>
<evidence type="ECO:0000256" key="7">
    <source>
        <dbReference type="SAM" id="Phobius"/>
    </source>
</evidence>
<dbReference type="RefSeq" id="WP_381496718.1">
    <property type="nucleotide sequence ID" value="NZ_JBHUOM010000001.1"/>
</dbReference>
<comment type="caution">
    <text evidence="9">The sequence shown here is derived from an EMBL/GenBank/DDBJ whole genome shotgun (WGS) entry which is preliminary data.</text>
</comment>
<dbReference type="Proteomes" id="UP001597512">
    <property type="component" value="Unassembled WGS sequence"/>
</dbReference>
<proteinExistence type="predicted"/>
<keyword evidence="5 7" id="KW-0472">Membrane</keyword>
<dbReference type="PANTHER" id="PTHR32309:SF13">
    <property type="entry name" value="FERRIC ENTEROBACTIN TRANSPORT PROTEIN FEPE"/>
    <property type="match status" value="1"/>
</dbReference>
<keyword evidence="2" id="KW-1003">Cell membrane</keyword>
<dbReference type="EMBL" id="JBHUOM010000001">
    <property type="protein sequence ID" value="MFD2932522.1"/>
    <property type="molecule type" value="Genomic_DNA"/>
</dbReference>
<evidence type="ECO:0000256" key="1">
    <source>
        <dbReference type="ARBA" id="ARBA00004651"/>
    </source>
</evidence>
<evidence type="ECO:0000256" key="4">
    <source>
        <dbReference type="ARBA" id="ARBA00022989"/>
    </source>
</evidence>
<keyword evidence="4 7" id="KW-1133">Transmembrane helix</keyword>